<dbReference type="Proteomes" id="UP000276741">
    <property type="component" value="Chromosome"/>
</dbReference>
<evidence type="ECO:0000313" key="1">
    <source>
        <dbReference type="EMBL" id="BBD72663.1"/>
    </source>
</evidence>
<dbReference type="GeneID" id="38666565"/>
<sequence length="93" mass="11192">MRMLNKRELAIYLELRRKFGYLPFNIGDALSHMRPYFSPKVVLSVLRYLIKSGLVSEIDNFTFKLNDLEDYLFIDVVYPYLLRKASLRRRSQR</sequence>
<keyword evidence="2" id="KW-1185">Reference proteome</keyword>
<evidence type="ECO:0000313" key="2">
    <source>
        <dbReference type="Proteomes" id="UP000276741"/>
    </source>
</evidence>
<dbReference type="RefSeq" id="WP_126449926.1">
    <property type="nucleotide sequence ID" value="NZ_AP018553.1"/>
</dbReference>
<protein>
    <recommendedName>
        <fullName evidence="3">ArnR1-like winged helix-turn-helix domain-containing protein</fullName>
    </recommendedName>
</protein>
<accession>A0A348B3B1</accession>
<evidence type="ECO:0008006" key="3">
    <source>
        <dbReference type="Google" id="ProtNLM"/>
    </source>
</evidence>
<dbReference type="KEGG" id="sacd:HS1genome_1052"/>
<gene>
    <name evidence="1" type="ORF">HS1genome_1052</name>
</gene>
<name>A0A348B3B1_9CREN</name>
<dbReference type="EMBL" id="AP018553">
    <property type="protein sequence ID" value="BBD72663.1"/>
    <property type="molecule type" value="Genomic_DNA"/>
</dbReference>
<dbReference type="OrthoDB" id="35936at2157"/>
<organism evidence="1 2">
    <name type="scientific">Sulfodiicoccus acidiphilus</name>
    <dbReference type="NCBI Taxonomy" id="1670455"/>
    <lineage>
        <taxon>Archaea</taxon>
        <taxon>Thermoproteota</taxon>
        <taxon>Thermoprotei</taxon>
        <taxon>Sulfolobales</taxon>
        <taxon>Sulfolobaceae</taxon>
        <taxon>Sulfodiicoccus</taxon>
    </lineage>
</organism>
<proteinExistence type="predicted"/>
<reference evidence="2" key="1">
    <citation type="submission" date="2018-04" db="EMBL/GenBank/DDBJ databases">
        <title>Complete genome sequence of Sulfodiicoccus acidiphilus strain HS-1.</title>
        <authorList>
            <person name="Sakai H.D."/>
            <person name="Kurosawa N."/>
        </authorList>
    </citation>
    <scope>NUCLEOTIDE SEQUENCE [LARGE SCALE GENOMIC DNA]</scope>
    <source>
        <strain evidence="2">HS-1</strain>
    </source>
</reference>
<dbReference type="AlphaFoldDB" id="A0A348B3B1"/>